<dbReference type="Gramene" id="TuG1812G0200005591.01.T01">
    <property type="protein sequence ID" value="TuG1812G0200005591.01.T01.cds259703"/>
    <property type="gene ID" value="TuG1812G0200005591.01"/>
</dbReference>
<protein>
    <submittedName>
        <fullName evidence="2">Uncharacterized protein</fullName>
    </submittedName>
</protein>
<feature type="region of interest" description="Disordered" evidence="1">
    <location>
        <begin position="1"/>
        <end position="37"/>
    </location>
</feature>
<sequence>RQCAAGPRACGDGRRVRGHLHSGEGQKSRSGGRGQVWEEGRGGRLLFVFRSKEVYVNVLPSQLLTAQP</sequence>
<dbReference type="Proteomes" id="UP000015106">
    <property type="component" value="Chromosome 2"/>
</dbReference>
<accession>A0A8R7TNG6</accession>
<name>A0A8R7TNG6_TRIUA</name>
<evidence type="ECO:0000313" key="2">
    <source>
        <dbReference type="EnsemblPlants" id="TuG1812G0200005591.01.T01.cds259703"/>
    </source>
</evidence>
<feature type="compositionally biased region" description="Basic and acidic residues" evidence="1">
    <location>
        <begin position="11"/>
        <end position="27"/>
    </location>
</feature>
<dbReference type="AlphaFoldDB" id="A0A8R7TNG6"/>
<keyword evidence="3" id="KW-1185">Reference proteome</keyword>
<evidence type="ECO:0000256" key="1">
    <source>
        <dbReference type="SAM" id="MobiDB-lite"/>
    </source>
</evidence>
<reference evidence="2" key="2">
    <citation type="submission" date="2018-03" db="EMBL/GenBank/DDBJ databases">
        <title>The Triticum urartu genome reveals the dynamic nature of wheat genome evolution.</title>
        <authorList>
            <person name="Ling H."/>
            <person name="Ma B."/>
            <person name="Shi X."/>
            <person name="Liu H."/>
            <person name="Dong L."/>
            <person name="Sun H."/>
            <person name="Cao Y."/>
            <person name="Gao Q."/>
            <person name="Zheng S."/>
            <person name="Li Y."/>
            <person name="Yu Y."/>
            <person name="Du H."/>
            <person name="Qi M."/>
            <person name="Li Y."/>
            <person name="Yu H."/>
            <person name="Cui Y."/>
            <person name="Wang N."/>
            <person name="Chen C."/>
            <person name="Wu H."/>
            <person name="Zhao Y."/>
            <person name="Zhang J."/>
            <person name="Li Y."/>
            <person name="Zhou W."/>
            <person name="Zhang B."/>
            <person name="Hu W."/>
            <person name="Eijk M."/>
            <person name="Tang J."/>
            <person name="Witsenboer H."/>
            <person name="Zhao S."/>
            <person name="Li Z."/>
            <person name="Zhang A."/>
            <person name="Wang D."/>
            <person name="Liang C."/>
        </authorList>
    </citation>
    <scope>NUCLEOTIDE SEQUENCE [LARGE SCALE GENOMIC DNA]</scope>
    <source>
        <strain evidence="2">cv. G1812</strain>
    </source>
</reference>
<reference evidence="3" key="1">
    <citation type="journal article" date="2013" name="Nature">
        <title>Draft genome of the wheat A-genome progenitor Triticum urartu.</title>
        <authorList>
            <person name="Ling H.Q."/>
            <person name="Zhao S."/>
            <person name="Liu D."/>
            <person name="Wang J."/>
            <person name="Sun H."/>
            <person name="Zhang C."/>
            <person name="Fan H."/>
            <person name="Li D."/>
            <person name="Dong L."/>
            <person name="Tao Y."/>
            <person name="Gao C."/>
            <person name="Wu H."/>
            <person name="Li Y."/>
            <person name="Cui Y."/>
            <person name="Guo X."/>
            <person name="Zheng S."/>
            <person name="Wang B."/>
            <person name="Yu K."/>
            <person name="Liang Q."/>
            <person name="Yang W."/>
            <person name="Lou X."/>
            <person name="Chen J."/>
            <person name="Feng M."/>
            <person name="Jian J."/>
            <person name="Zhang X."/>
            <person name="Luo G."/>
            <person name="Jiang Y."/>
            <person name="Liu J."/>
            <person name="Wang Z."/>
            <person name="Sha Y."/>
            <person name="Zhang B."/>
            <person name="Wu H."/>
            <person name="Tang D."/>
            <person name="Shen Q."/>
            <person name="Xue P."/>
            <person name="Zou S."/>
            <person name="Wang X."/>
            <person name="Liu X."/>
            <person name="Wang F."/>
            <person name="Yang Y."/>
            <person name="An X."/>
            <person name="Dong Z."/>
            <person name="Zhang K."/>
            <person name="Zhang X."/>
            <person name="Luo M.C."/>
            <person name="Dvorak J."/>
            <person name="Tong Y."/>
            <person name="Wang J."/>
            <person name="Yang H."/>
            <person name="Li Z."/>
            <person name="Wang D."/>
            <person name="Zhang A."/>
            <person name="Wang J."/>
        </authorList>
    </citation>
    <scope>NUCLEOTIDE SEQUENCE</scope>
    <source>
        <strain evidence="3">cv. G1812</strain>
    </source>
</reference>
<proteinExistence type="predicted"/>
<evidence type="ECO:0000313" key="3">
    <source>
        <dbReference type="Proteomes" id="UP000015106"/>
    </source>
</evidence>
<reference evidence="2" key="3">
    <citation type="submission" date="2022-06" db="UniProtKB">
        <authorList>
            <consortium name="EnsemblPlants"/>
        </authorList>
    </citation>
    <scope>IDENTIFICATION</scope>
</reference>
<dbReference type="EnsemblPlants" id="TuG1812G0200005591.01.T01">
    <property type="protein sequence ID" value="TuG1812G0200005591.01.T01.cds259703"/>
    <property type="gene ID" value="TuG1812G0200005591.01"/>
</dbReference>
<organism evidence="2 3">
    <name type="scientific">Triticum urartu</name>
    <name type="common">Red wild einkorn</name>
    <name type="synonym">Crithodium urartu</name>
    <dbReference type="NCBI Taxonomy" id="4572"/>
    <lineage>
        <taxon>Eukaryota</taxon>
        <taxon>Viridiplantae</taxon>
        <taxon>Streptophyta</taxon>
        <taxon>Embryophyta</taxon>
        <taxon>Tracheophyta</taxon>
        <taxon>Spermatophyta</taxon>
        <taxon>Magnoliopsida</taxon>
        <taxon>Liliopsida</taxon>
        <taxon>Poales</taxon>
        <taxon>Poaceae</taxon>
        <taxon>BOP clade</taxon>
        <taxon>Pooideae</taxon>
        <taxon>Triticodae</taxon>
        <taxon>Triticeae</taxon>
        <taxon>Triticinae</taxon>
        <taxon>Triticum</taxon>
    </lineage>
</organism>